<dbReference type="GeneID" id="30181286"/>
<dbReference type="STRING" id="763406.A0A1E3NFX1"/>
<dbReference type="InterPro" id="IPR006139">
    <property type="entry name" value="D-isomer_2_OHA_DH_cat_dom"/>
</dbReference>
<dbReference type="InterPro" id="IPR050223">
    <property type="entry name" value="D-isomer_2-hydroxyacid_DH"/>
</dbReference>
<dbReference type="GO" id="GO:0005829">
    <property type="term" value="C:cytosol"/>
    <property type="evidence" value="ECO:0007669"/>
    <property type="project" value="TreeGrafter"/>
</dbReference>
<evidence type="ECO:0000259" key="4">
    <source>
        <dbReference type="Pfam" id="PF00389"/>
    </source>
</evidence>
<comment type="similarity">
    <text evidence="1 3">Belongs to the D-isomer specific 2-hydroxyacid dehydrogenase family.</text>
</comment>
<dbReference type="SUPFAM" id="SSF52283">
    <property type="entry name" value="Formate/glycerate dehydrogenase catalytic domain-like"/>
    <property type="match status" value="1"/>
</dbReference>
<accession>A0A1E3NFX1</accession>
<dbReference type="FunFam" id="3.40.50.720:FF:000026">
    <property type="entry name" value="Glyoxylate/hydroxypyruvate reductase B"/>
    <property type="match status" value="1"/>
</dbReference>
<dbReference type="InterPro" id="IPR036291">
    <property type="entry name" value="NAD(P)-bd_dom_sf"/>
</dbReference>
<dbReference type="PANTHER" id="PTHR10996:SF257">
    <property type="entry name" value="GLYOXYLATE REDUCTASE 1"/>
    <property type="match status" value="1"/>
</dbReference>
<dbReference type="PANTHER" id="PTHR10996">
    <property type="entry name" value="2-HYDROXYACID DEHYDROGENASE-RELATED"/>
    <property type="match status" value="1"/>
</dbReference>
<evidence type="ECO:0000256" key="2">
    <source>
        <dbReference type="ARBA" id="ARBA00023002"/>
    </source>
</evidence>
<gene>
    <name evidence="6" type="ORF">PICMEDRAFT_73820</name>
</gene>
<keyword evidence="2 3" id="KW-0560">Oxidoreductase</keyword>
<dbReference type="Pfam" id="PF02826">
    <property type="entry name" value="2-Hacid_dh_C"/>
    <property type="match status" value="1"/>
</dbReference>
<organism evidence="6 7">
    <name type="scientific">Pichia membranifaciens NRRL Y-2026</name>
    <dbReference type="NCBI Taxonomy" id="763406"/>
    <lineage>
        <taxon>Eukaryota</taxon>
        <taxon>Fungi</taxon>
        <taxon>Dikarya</taxon>
        <taxon>Ascomycota</taxon>
        <taxon>Saccharomycotina</taxon>
        <taxon>Pichiomycetes</taxon>
        <taxon>Pichiales</taxon>
        <taxon>Pichiaceae</taxon>
        <taxon>Pichia</taxon>
    </lineage>
</organism>
<dbReference type="GO" id="GO:0016618">
    <property type="term" value="F:hydroxypyruvate reductase [NAD(P)H] activity"/>
    <property type="evidence" value="ECO:0007669"/>
    <property type="project" value="TreeGrafter"/>
</dbReference>
<dbReference type="Pfam" id="PF00389">
    <property type="entry name" value="2-Hacid_dh"/>
    <property type="match status" value="1"/>
</dbReference>
<dbReference type="InterPro" id="IPR029753">
    <property type="entry name" value="D-isomer_DH_CS"/>
</dbReference>
<reference evidence="6 7" key="1">
    <citation type="journal article" date="2016" name="Proc. Natl. Acad. Sci. U.S.A.">
        <title>Comparative genomics of biotechnologically important yeasts.</title>
        <authorList>
            <person name="Riley R."/>
            <person name="Haridas S."/>
            <person name="Wolfe K.H."/>
            <person name="Lopes M.R."/>
            <person name="Hittinger C.T."/>
            <person name="Goeker M."/>
            <person name="Salamov A.A."/>
            <person name="Wisecaver J.H."/>
            <person name="Long T.M."/>
            <person name="Calvey C.H."/>
            <person name="Aerts A.L."/>
            <person name="Barry K.W."/>
            <person name="Choi C."/>
            <person name="Clum A."/>
            <person name="Coughlan A.Y."/>
            <person name="Deshpande S."/>
            <person name="Douglass A.P."/>
            <person name="Hanson S.J."/>
            <person name="Klenk H.-P."/>
            <person name="LaButti K.M."/>
            <person name="Lapidus A."/>
            <person name="Lindquist E.A."/>
            <person name="Lipzen A.M."/>
            <person name="Meier-Kolthoff J.P."/>
            <person name="Ohm R.A."/>
            <person name="Otillar R.P."/>
            <person name="Pangilinan J.L."/>
            <person name="Peng Y."/>
            <person name="Rokas A."/>
            <person name="Rosa C.A."/>
            <person name="Scheuner C."/>
            <person name="Sibirny A.A."/>
            <person name="Slot J.C."/>
            <person name="Stielow J.B."/>
            <person name="Sun H."/>
            <person name="Kurtzman C.P."/>
            <person name="Blackwell M."/>
            <person name="Grigoriev I.V."/>
            <person name="Jeffries T.W."/>
        </authorList>
    </citation>
    <scope>NUCLEOTIDE SEQUENCE [LARGE SCALE GENOMIC DNA]</scope>
    <source>
        <strain evidence="6 7">NRRL Y-2026</strain>
    </source>
</reference>
<evidence type="ECO:0000259" key="5">
    <source>
        <dbReference type="Pfam" id="PF02826"/>
    </source>
</evidence>
<dbReference type="InterPro" id="IPR006140">
    <property type="entry name" value="D-isomer_DH_NAD-bd"/>
</dbReference>
<evidence type="ECO:0008006" key="8">
    <source>
        <dbReference type="Google" id="ProtNLM"/>
    </source>
</evidence>
<dbReference type="GO" id="GO:0051287">
    <property type="term" value="F:NAD binding"/>
    <property type="evidence" value="ECO:0007669"/>
    <property type="project" value="InterPro"/>
</dbReference>
<dbReference type="PROSITE" id="PS00065">
    <property type="entry name" value="D_2_HYDROXYACID_DH_1"/>
    <property type="match status" value="1"/>
</dbReference>
<evidence type="ECO:0000313" key="6">
    <source>
        <dbReference type="EMBL" id="ODQ45024.1"/>
    </source>
</evidence>
<dbReference type="AlphaFoldDB" id="A0A1E3NFX1"/>
<feature type="domain" description="D-isomer specific 2-hydroxyacid dehydrogenase NAD-binding" evidence="5">
    <location>
        <begin position="137"/>
        <end position="315"/>
    </location>
</feature>
<keyword evidence="7" id="KW-1185">Reference proteome</keyword>
<dbReference type="OrthoDB" id="9991913at2759"/>
<sequence>MFLKRVCRNYSTGKSLTVLRLGPTRFAQQAWSNLVSKNNVKVVETDAANREQFISELKSGKFADVDFITRTFESFKQTGMMDKQLLKLIKEHTKVKAMSHNGAGYDQVDAIECGNLKIQLSNVPSLVDDATADTAVYLLLGAMRNFQLSSENMKKGQWKTQKCAGTPIGHDPEGKVLGILGMGGIGRTIRDRLVPFGFSKILYHNRHQLPKELEKGAIYCKTPEELFKESDVISISIPLNKNTKHIINEKSIGIMKDGVVIVNTARGPVIDESALKTALKSGKVAAFGADVWVNEPNVDPELISLSNVACLPHMGTHTVETMKAMEEFVVENVQTYIDTNKVLTMVPELKGKF</sequence>
<dbReference type="Proteomes" id="UP000094455">
    <property type="component" value="Unassembled WGS sequence"/>
</dbReference>
<name>A0A1E3NFX1_9ASCO</name>
<dbReference type="GO" id="GO:0030267">
    <property type="term" value="F:glyoxylate reductase (NADPH) activity"/>
    <property type="evidence" value="ECO:0007669"/>
    <property type="project" value="TreeGrafter"/>
</dbReference>
<dbReference type="SUPFAM" id="SSF51735">
    <property type="entry name" value="NAD(P)-binding Rossmann-fold domains"/>
    <property type="match status" value="1"/>
</dbReference>
<dbReference type="CDD" id="cd12168">
    <property type="entry name" value="Mand_dh_like"/>
    <property type="match status" value="1"/>
</dbReference>
<protein>
    <recommendedName>
        <fullName evidence="8">Glyoxylate reductase</fullName>
    </recommendedName>
</protein>
<evidence type="ECO:0000313" key="7">
    <source>
        <dbReference type="Proteomes" id="UP000094455"/>
    </source>
</evidence>
<dbReference type="InterPro" id="IPR029752">
    <property type="entry name" value="D-isomer_DH_CS1"/>
</dbReference>
<proteinExistence type="inferred from homology"/>
<dbReference type="EMBL" id="KV454005">
    <property type="protein sequence ID" value="ODQ45024.1"/>
    <property type="molecule type" value="Genomic_DNA"/>
</dbReference>
<dbReference type="Gene3D" id="3.40.50.720">
    <property type="entry name" value="NAD(P)-binding Rossmann-like Domain"/>
    <property type="match status" value="2"/>
</dbReference>
<dbReference type="PROSITE" id="PS00671">
    <property type="entry name" value="D_2_HYDROXYACID_DH_3"/>
    <property type="match status" value="1"/>
</dbReference>
<dbReference type="RefSeq" id="XP_019016137.1">
    <property type="nucleotide sequence ID" value="XM_019164599.1"/>
</dbReference>
<evidence type="ECO:0000256" key="1">
    <source>
        <dbReference type="ARBA" id="ARBA00005854"/>
    </source>
</evidence>
<feature type="domain" description="D-isomer specific 2-hydroxyacid dehydrogenase catalytic" evidence="4">
    <location>
        <begin position="74"/>
        <end position="345"/>
    </location>
</feature>
<evidence type="ECO:0000256" key="3">
    <source>
        <dbReference type="RuleBase" id="RU003719"/>
    </source>
</evidence>